<evidence type="ECO:0000256" key="4">
    <source>
        <dbReference type="ARBA" id="ARBA00023277"/>
    </source>
</evidence>
<evidence type="ECO:0000313" key="9">
    <source>
        <dbReference type="Proteomes" id="UP000653674"/>
    </source>
</evidence>
<dbReference type="EMBL" id="BONU01000019">
    <property type="protein sequence ID" value="GIG74558.1"/>
    <property type="molecule type" value="Genomic_DNA"/>
</dbReference>
<dbReference type="GO" id="GO:0016758">
    <property type="term" value="F:hexosyltransferase activity"/>
    <property type="evidence" value="ECO:0007669"/>
    <property type="project" value="UniProtKB-UniRule"/>
</dbReference>
<dbReference type="InterPro" id="IPR013783">
    <property type="entry name" value="Ig-like_fold"/>
</dbReference>
<dbReference type="SMART" id="SM00642">
    <property type="entry name" value="Aamy"/>
    <property type="match status" value="1"/>
</dbReference>
<protein>
    <recommendedName>
        <fullName evidence="6">Alpha-1,4-glucan:maltose-1-phosphate maltosyltransferase</fullName>
        <shortName evidence="6">GMPMT</shortName>
        <ecNumber evidence="6">2.4.99.16</ecNumber>
    </recommendedName>
    <alternativeName>
        <fullName evidence="6">(1-&gt;4)-alpha-D-glucan:maltose-1-phosphate alpha-D-maltosyltransferase</fullName>
    </alternativeName>
</protein>
<keyword evidence="3 6" id="KW-0808">Transferase</keyword>
<feature type="binding site" evidence="6">
    <location>
        <position position="252"/>
    </location>
    <ligand>
        <name>alpha-maltose 1-phosphate</name>
        <dbReference type="ChEBI" id="CHEBI:63576"/>
    </ligand>
</feature>
<dbReference type="InterPro" id="IPR021828">
    <property type="entry name" value="GlgE_dom_N/S"/>
</dbReference>
<evidence type="ECO:0000256" key="2">
    <source>
        <dbReference type="ARBA" id="ARBA00022676"/>
    </source>
</evidence>
<dbReference type="Pfam" id="PF21702">
    <property type="entry name" value="GLGE_C"/>
    <property type="match status" value="1"/>
</dbReference>
<name>A0A8J3LJV7_9ACTN</name>
<dbReference type="InterPro" id="IPR049171">
    <property type="entry name" value="GLGE_C"/>
</dbReference>
<dbReference type="Pfam" id="PF11896">
    <property type="entry name" value="GlgE_dom_N_S"/>
    <property type="match status" value="1"/>
</dbReference>
<dbReference type="Gene3D" id="2.60.40.1180">
    <property type="entry name" value="Golgi alpha-mannosidase II"/>
    <property type="match status" value="1"/>
</dbReference>
<dbReference type="Proteomes" id="UP000653674">
    <property type="component" value="Unassembled WGS sequence"/>
</dbReference>
<dbReference type="Gene3D" id="1.20.58.80">
    <property type="entry name" value="Phosphotransferase system, lactose/cellobiose-type IIA subunit"/>
    <property type="match status" value="1"/>
</dbReference>
<gene>
    <name evidence="6 8" type="primary">glgE</name>
    <name evidence="8" type="ORF">Pfl04_29620</name>
</gene>
<dbReference type="InterPro" id="IPR026585">
    <property type="entry name" value="GlgE"/>
</dbReference>
<dbReference type="PANTHER" id="PTHR47786:SF2">
    <property type="entry name" value="GLYCOSYL HYDROLASE FAMILY 13 CATALYTIC DOMAIN-CONTAINING PROTEIN"/>
    <property type="match status" value="1"/>
</dbReference>
<evidence type="ECO:0000256" key="6">
    <source>
        <dbReference type="HAMAP-Rule" id="MF_02124"/>
    </source>
</evidence>
<dbReference type="Gene3D" id="3.20.20.80">
    <property type="entry name" value="Glycosidases"/>
    <property type="match status" value="1"/>
</dbReference>
<organism evidence="8 9">
    <name type="scientific">Planosporangium flavigriseum</name>
    <dbReference type="NCBI Taxonomy" id="373681"/>
    <lineage>
        <taxon>Bacteria</taxon>
        <taxon>Bacillati</taxon>
        <taxon>Actinomycetota</taxon>
        <taxon>Actinomycetes</taxon>
        <taxon>Micromonosporales</taxon>
        <taxon>Micromonosporaceae</taxon>
        <taxon>Planosporangium</taxon>
    </lineage>
</organism>
<feature type="active site" description="Nucleophile" evidence="6">
    <location>
        <position position="382"/>
    </location>
</feature>
<comment type="function">
    <text evidence="6">Maltosyltransferase that uses maltose 1-phosphate (M1P) as the sugar donor to elongate linear or branched alpha-(1-&gt;4)-glucans. Is involved in a branched alpha-glucan biosynthetic pathway from trehalose, together with TreS, Mak and GlgB.</text>
</comment>
<proteinExistence type="inferred from homology"/>
<feature type="binding site" evidence="6">
    <location>
        <position position="312"/>
    </location>
    <ligand>
        <name>alpha-maltose 1-phosphate</name>
        <dbReference type="ChEBI" id="CHEBI:63576"/>
    </ligand>
</feature>
<feature type="site" description="Transition state stabilizer" evidence="6">
    <location>
        <position position="467"/>
    </location>
</feature>
<feature type="binding site" evidence="6">
    <location>
        <position position="383"/>
    </location>
    <ligand>
        <name>alpha-maltose 1-phosphate</name>
        <dbReference type="ChEBI" id="CHEBI:63576"/>
    </ligand>
</feature>
<dbReference type="InterPro" id="IPR013780">
    <property type="entry name" value="Glyco_hydro_b"/>
</dbReference>
<comment type="caution">
    <text evidence="8">The sequence shown here is derived from an EMBL/GenBank/DDBJ whole genome shotgun (WGS) entry which is preliminary data.</text>
</comment>
<dbReference type="CDD" id="cd11344">
    <property type="entry name" value="AmyAc_GlgE_like"/>
    <property type="match status" value="1"/>
</dbReference>
<dbReference type="GO" id="GO:0004553">
    <property type="term" value="F:hydrolase activity, hydrolyzing O-glycosyl compounds"/>
    <property type="evidence" value="ECO:0007669"/>
    <property type="project" value="InterPro"/>
</dbReference>
<dbReference type="HAMAP" id="MF_02124">
    <property type="entry name" value="GlgE"/>
    <property type="match status" value="1"/>
</dbReference>
<reference evidence="8" key="1">
    <citation type="submission" date="2021-01" db="EMBL/GenBank/DDBJ databases">
        <title>Whole genome shotgun sequence of Planosporangium flavigriseum NBRC 105377.</title>
        <authorList>
            <person name="Komaki H."/>
            <person name="Tamura T."/>
        </authorList>
    </citation>
    <scope>NUCLEOTIDE SEQUENCE</scope>
    <source>
        <strain evidence="8">NBRC 105377</strain>
    </source>
</reference>
<accession>A0A8J3LJV7</accession>
<dbReference type="GO" id="GO:0030979">
    <property type="term" value="P:alpha-glucan biosynthetic process"/>
    <property type="evidence" value="ECO:0007669"/>
    <property type="project" value="UniProtKB-UniRule"/>
</dbReference>
<dbReference type="InterPro" id="IPR017853">
    <property type="entry name" value="GH"/>
</dbReference>
<feature type="binding site" evidence="6">
    <location>
        <begin position="520"/>
        <end position="521"/>
    </location>
    <ligand>
        <name>alpha-maltose 1-phosphate</name>
        <dbReference type="ChEBI" id="CHEBI:63576"/>
    </ligand>
</feature>
<evidence type="ECO:0000259" key="7">
    <source>
        <dbReference type="SMART" id="SM00642"/>
    </source>
</evidence>
<dbReference type="SUPFAM" id="SSF51445">
    <property type="entry name" value="(Trans)glycosidases"/>
    <property type="match status" value="1"/>
</dbReference>
<dbReference type="InterPro" id="IPR006047">
    <property type="entry name" value="GH13_cat_dom"/>
</dbReference>
<dbReference type="RefSeq" id="WP_168078073.1">
    <property type="nucleotide sequence ID" value="NZ_BAAAQJ010000030.1"/>
</dbReference>
<comment type="catalytic activity">
    <reaction evidence="5 6">
        <text>alpha-maltose 1-phosphate + [(1-&gt;4)-alpha-D-glucosyl](n) = [(1-&gt;4)-alpha-D-glucosyl](n+2) + phosphate</text>
        <dbReference type="Rhea" id="RHEA:42692"/>
        <dbReference type="Rhea" id="RHEA-COMP:9584"/>
        <dbReference type="Rhea" id="RHEA-COMP:10183"/>
        <dbReference type="ChEBI" id="CHEBI:15444"/>
        <dbReference type="ChEBI" id="CHEBI:43474"/>
        <dbReference type="ChEBI" id="CHEBI:63576"/>
        <dbReference type="EC" id="2.4.99.16"/>
    </reaction>
</comment>
<keyword evidence="4 6" id="KW-0119">Carbohydrate metabolism</keyword>
<dbReference type="Gene3D" id="2.60.40.10">
    <property type="entry name" value="Immunoglobulins"/>
    <property type="match status" value="1"/>
</dbReference>
<sequence length="653" mass="74435">MAGRFFIEDVAPSVACGRYPAKAVVGELVPVAARCYREGHQALGCNVVLESPDGQQGPFTRMQPGDDDMWHATVRPEAIGFWSFRIEAFDDPYLYWRSSILKKIDAGQGVEDLGNDLAEGAEILERAAGGVPESSQSQVLEAVAALRKQDAPLYERVSPALSLADLLWQYPVRQLVTGSEPYRIWVDRQRALFSSWYEFFPRSEGAEVTDEGRPIRHGTFETATRRLPEVARMGFDVLYLPPIHPIGRVNRKGRNNALVASDGDVGSPWAIGSGEGGHDAIHPELGTLEDFRRFIEAAREHGLEVAMDLALQTAPDHPWVTEHPEWFTTKPDGTIAYAENPPKKYQDIYPLNFDNDPEGIRTEILRVVLHWMNQGIKIFRVDNPHTKPFDFWHWLIWKVKETDPDVLFLAEAFTRPAVMHGLGKVGFTQSYTYFTWRTNAREMREYCEELVRAADYMRPNFWPNTPDILHETLQHGGPPMFKIRAILASMLSPSWGMYAGFELFEHIARPGAEEYLDNEKYQLRPRDWAAAEAEDRSLAPFIARLNEIRRANPALHWLRNLYFHDIDNDALLCWSKRDPDSGNTVLVVCTFDAGNVHWGNTTLDMPALGLDWHERFTARDELTGTEYDWGQHNAVRIDPYLQPAHVFSVHRRD</sequence>
<comment type="similarity">
    <text evidence="6">Belongs to the glycosyl hydrolase 13 family. GlgE subfamily.</text>
</comment>
<feature type="active site" description="Proton donor" evidence="6">
    <location>
        <position position="411"/>
    </location>
</feature>
<evidence type="ECO:0000256" key="3">
    <source>
        <dbReference type="ARBA" id="ARBA00022679"/>
    </source>
</evidence>
<evidence type="ECO:0000256" key="1">
    <source>
        <dbReference type="ARBA" id="ARBA00011738"/>
    </source>
</evidence>
<keyword evidence="2 6" id="KW-0328">Glycosyltransferase</keyword>
<evidence type="ECO:0000256" key="5">
    <source>
        <dbReference type="ARBA" id="ARBA00048735"/>
    </source>
</evidence>
<feature type="binding site" evidence="6">
    <location>
        <position position="347"/>
    </location>
    <ligand>
        <name>alpha-maltose 1-phosphate</name>
        <dbReference type="ChEBI" id="CHEBI:63576"/>
    </ligand>
</feature>
<dbReference type="EC" id="2.4.99.16" evidence="6"/>
<keyword evidence="9" id="KW-1185">Reference proteome</keyword>
<dbReference type="AlphaFoldDB" id="A0A8J3LJV7"/>
<comment type="subunit">
    <text evidence="1 6">Homodimer.</text>
</comment>
<dbReference type="PANTHER" id="PTHR47786">
    <property type="entry name" value="ALPHA-1,4-GLUCAN:MALTOSE-1-PHOSPHATE MALTOSYLTRANSFERASE"/>
    <property type="match status" value="1"/>
</dbReference>
<feature type="domain" description="Glycosyl hydrolase family 13 catalytic" evidence="7">
    <location>
        <begin position="194"/>
        <end position="549"/>
    </location>
</feature>
<evidence type="ECO:0000313" key="8">
    <source>
        <dbReference type="EMBL" id="GIG74558.1"/>
    </source>
</evidence>